<dbReference type="EMBL" id="JAAAHY010001701">
    <property type="protein sequence ID" value="KAF9947246.1"/>
    <property type="molecule type" value="Genomic_DNA"/>
</dbReference>
<organism evidence="1 2">
    <name type="scientific">Mortierella alpina</name>
    <name type="common">Oleaginous fungus</name>
    <name type="synonym">Mortierella renispora</name>
    <dbReference type="NCBI Taxonomy" id="64518"/>
    <lineage>
        <taxon>Eukaryota</taxon>
        <taxon>Fungi</taxon>
        <taxon>Fungi incertae sedis</taxon>
        <taxon>Mucoromycota</taxon>
        <taxon>Mortierellomycotina</taxon>
        <taxon>Mortierellomycetes</taxon>
        <taxon>Mortierellales</taxon>
        <taxon>Mortierellaceae</taxon>
        <taxon>Mortierella</taxon>
    </lineage>
</organism>
<sequence length="144" mass="15883">MMGIGWFMQILSPSVTEVIPIKTLKENVSCGFESYTITVDGSHKISTIHSDEEGLAAKTTSRPFTKAVTFTDSDSYGFGDSDEESTSVSYQFELKRGDTRYIGIVNAQISALIRVEGNCLEFEYDNSQEVRCVTPPYVVRGGIS</sequence>
<proteinExistence type="predicted"/>
<reference evidence="1" key="1">
    <citation type="journal article" date="2020" name="Fungal Divers.">
        <title>Resolving the Mortierellaceae phylogeny through synthesis of multi-gene phylogenetics and phylogenomics.</title>
        <authorList>
            <person name="Vandepol N."/>
            <person name="Liber J."/>
            <person name="Desiro A."/>
            <person name="Na H."/>
            <person name="Kennedy M."/>
            <person name="Barry K."/>
            <person name="Grigoriev I.V."/>
            <person name="Miller A.N."/>
            <person name="O'Donnell K."/>
            <person name="Stajich J.E."/>
            <person name="Bonito G."/>
        </authorList>
    </citation>
    <scope>NUCLEOTIDE SEQUENCE</scope>
    <source>
        <strain evidence="1">CK1249</strain>
    </source>
</reference>
<dbReference type="OrthoDB" id="2441069at2759"/>
<name>A0A9P6IU27_MORAP</name>
<protein>
    <submittedName>
        <fullName evidence="1">Uncharacterized protein</fullName>
    </submittedName>
</protein>
<keyword evidence="2" id="KW-1185">Reference proteome</keyword>
<evidence type="ECO:0000313" key="1">
    <source>
        <dbReference type="EMBL" id="KAF9947246.1"/>
    </source>
</evidence>
<dbReference type="AlphaFoldDB" id="A0A9P6IU27"/>
<comment type="caution">
    <text evidence="1">The sequence shown here is derived from an EMBL/GenBank/DDBJ whole genome shotgun (WGS) entry which is preliminary data.</text>
</comment>
<gene>
    <name evidence="1" type="ORF">BGZ70_002799</name>
</gene>
<dbReference type="Proteomes" id="UP000738359">
    <property type="component" value="Unassembled WGS sequence"/>
</dbReference>
<evidence type="ECO:0000313" key="2">
    <source>
        <dbReference type="Proteomes" id="UP000738359"/>
    </source>
</evidence>
<accession>A0A9P6IU27</accession>